<protein>
    <recommendedName>
        <fullName evidence="3">DUF736 family protein</fullName>
    </recommendedName>
</protein>
<evidence type="ECO:0008006" key="3">
    <source>
        <dbReference type="Google" id="ProtNLM"/>
    </source>
</evidence>
<dbReference type="RefSeq" id="WP_184085712.1">
    <property type="nucleotide sequence ID" value="NZ_JACHIJ010000003.1"/>
</dbReference>
<gene>
    <name evidence="1" type="ORF">HNQ36_002672</name>
</gene>
<evidence type="ECO:0000313" key="1">
    <source>
        <dbReference type="EMBL" id="MBB5052698.1"/>
    </source>
</evidence>
<sequence>MARNANYSRKETKREAKAPSFIAYAVTEKGEDKSFWTRIGAAWDHEDGKGLTLQLDLVPVNGGRIVLRTPSETGEKGA</sequence>
<dbReference type="AlphaFoldDB" id="A0A840N4A7"/>
<reference evidence="1 2" key="1">
    <citation type="submission" date="2020-08" db="EMBL/GenBank/DDBJ databases">
        <title>Genomic Encyclopedia of Type Strains, Phase IV (KMG-IV): sequencing the most valuable type-strain genomes for metagenomic binning, comparative biology and taxonomic classification.</title>
        <authorList>
            <person name="Goeker M."/>
        </authorList>
    </citation>
    <scope>NUCLEOTIDE SEQUENCE [LARGE SCALE GENOMIC DNA]</scope>
    <source>
        <strain evidence="1 2">DSM 17498</strain>
    </source>
</reference>
<dbReference type="EMBL" id="JACHIJ010000003">
    <property type="protein sequence ID" value="MBB5052698.1"/>
    <property type="molecule type" value="Genomic_DNA"/>
</dbReference>
<organism evidence="1 2">
    <name type="scientific">Afipia massiliensis</name>
    <dbReference type="NCBI Taxonomy" id="211460"/>
    <lineage>
        <taxon>Bacteria</taxon>
        <taxon>Pseudomonadati</taxon>
        <taxon>Pseudomonadota</taxon>
        <taxon>Alphaproteobacteria</taxon>
        <taxon>Hyphomicrobiales</taxon>
        <taxon>Nitrobacteraceae</taxon>
        <taxon>Afipia</taxon>
    </lineage>
</organism>
<dbReference type="Proteomes" id="UP000521227">
    <property type="component" value="Unassembled WGS sequence"/>
</dbReference>
<evidence type="ECO:0000313" key="2">
    <source>
        <dbReference type="Proteomes" id="UP000521227"/>
    </source>
</evidence>
<accession>A0A840N4A7</accession>
<proteinExistence type="predicted"/>
<name>A0A840N4A7_9BRAD</name>
<comment type="caution">
    <text evidence="1">The sequence shown here is derived from an EMBL/GenBank/DDBJ whole genome shotgun (WGS) entry which is preliminary data.</text>
</comment>